<dbReference type="SMART" id="SM00923">
    <property type="entry name" value="MbtH"/>
    <property type="match status" value="1"/>
</dbReference>
<gene>
    <name evidence="2" type="ORF">HBH25_00345</name>
</gene>
<evidence type="ECO:0000313" key="2">
    <source>
        <dbReference type="EMBL" id="NJO99320.1"/>
    </source>
</evidence>
<dbReference type="InterPro" id="IPR037407">
    <property type="entry name" value="MLP_fam"/>
</dbReference>
<dbReference type="RefSeq" id="WP_168080380.1">
    <property type="nucleotide sequence ID" value="NZ_JAAVJI010000001.1"/>
</dbReference>
<dbReference type="Gene3D" id="3.90.820.10">
    <property type="entry name" value="Structural Genomics, Unknown Function 30-nov-00 1gh9 Mol_id"/>
    <property type="match status" value="1"/>
</dbReference>
<dbReference type="Pfam" id="PF03621">
    <property type="entry name" value="MbtH"/>
    <property type="match status" value="1"/>
</dbReference>
<name>A0ABX0YAP2_9PSED</name>
<dbReference type="InterPro" id="IPR005153">
    <property type="entry name" value="MbtH-like_dom"/>
</dbReference>
<evidence type="ECO:0000259" key="1">
    <source>
        <dbReference type="SMART" id="SM00923"/>
    </source>
</evidence>
<sequence>MAFDRDDALFLVVINEEEQYSIWPEFKAVPAGWTPVGEAAPKAQCLEYIETHWTDMRPASLRRAMGAA</sequence>
<accession>A0ABX0YAP2</accession>
<dbReference type="PANTHER" id="PTHR38444:SF1">
    <property type="entry name" value="ENTEROBACTIN BIOSYNTHESIS PROTEIN YBDZ"/>
    <property type="match status" value="1"/>
</dbReference>
<dbReference type="PANTHER" id="PTHR38444">
    <property type="entry name" value="ENTEROBACTIN BIOSYNTHESIS PROTEIN YBDZ"/>
    <property type="match status" value="1"/>
</dbReference>
<comment type="caution">
    <text evidence="2">The sequence shown here is derived from an EMBL/GenBank/DDBJ whole genome shotgun (WGS) entry which is preliminary data.</text>
</comment>
<keyword evidence="3" id="KW-1185">Reference proteome</keyword>
<dbReference type="InterPro" id="IPR038020">
    <property type="entry name" value="MbtH-like_sf"/>
</dbReference>
<dbReference type="EMBL" id="JAAVJI010000001">
    <property type="protein sequence ID" value="NJO99320.1"/>
    <property type="molecule type" value="Genomic_DNA"/>
</dbReference>
<proteinExistence type="predicted"/>
<reference evidence="2 3" key="1">
    <citation type="submission" date="2020-03" db="EMBL/GenBank/DDBJ databases">
        <authorList>
            <person name="Wang L."/>
            <person name="He N."/>
            <person name="Li Y."/>
            <person name="Fang Y."/>
            <person name="Zhang F."/>
        </authorList>
    </citation>
    <scope>NUCLEOTIDE SEQUENCE [LARGE SCALE GENOMIC DNA]</scope>
    <source>
        <strain evidence="3">hsmgli-8</strain>
    </source>
</reference>
<protein>
    <submittedName>
        <fullName evidence="2">MbtH family protein</fullName>
    </submittedName>
</protein>
<organism evidence="2 3">
    <name type="scientific">Pseudomonas quercus</name>
    <dbReference type="NCBI Taxonomy" id="2722792"/>
    <lineage>
        <taxon>Bacteria</taxon>
        <taxon>Pseudomonadati</taxon>
        <taxon>Pseudomonadota</taxon>
        <taxon>Gammaproteobacteria</taxon>
        <taxon>Pseudomonadales</taxon>
        <taxon>Pseudomonadaceae</taxon>
        <taxon>Pseudomonas</taxon>
    </lineage>
</organism>
<dbReference type="SUPFAM" id="SSF160582">
    <property type="entry name" value="MbtH-like"/>
    <property type="match status" value="1"/>
</dbReference>
<dbReference type="Proteomes" id="UP000746535">
    <property type="component" value="Unassembled WGS sequence"/>
</dbReference>
<feature type="domain" description="MbtH-like" evidence="1">
    <location>
        <begin position="1"/>
        <end position="51"/>
    </location>
</feature>
<evidence type="ECO:0000313" key="3">
    <source>
        <dbReference type="Proteomes" id="UP000746535"/>
    </source>
</evidence>